<evidence type="ECO:0000313" key="1">
    <source>
        <dbReference type="EMBL" id="PAV12265.1"/>
    </source>
</evidence>
<dbReference type="AlphaFoldDB" id="A0A2A2HSI0"/>
<organism evidence="1 2">
    <name type="scientific">Methanosarcina spelaei</name>
    <dbReference type="NCBI Taxonomy" id="1036679"/>
    <lineage>
        <taxon>Archaea</taxon>
        <taxon>Methanobacteriati</taxon>
        <taxon>Methanobacteriota</taxon>
        <taxon>Stenosarchaea group</taxon>
        <taxon>Methanomicrobia</taxon>
        <taxon>Methanosarcinales</taxon>
        <taxon>Methanosarcinaceae</taxon>
        <taxon>Methanosarcina</taxon>
    </lineage>
</organism>
<name>A0A2A2HSI0_9EURY</name>
<dbReference type="EMBL" id="LMVP01000301">
    <property type="protein sequence ID" value="PAV12265.1"/>
    <property type="molecule type" value="Genomic_DNA"/>
</dbReference>
<proteinExistence type="predicted"/>
<comment type="caution">
    <text evidence="1">The sequence shown here is derived from an EMBL/GenBank/DDBJ whole genome shotgun (WGS) entry which is preliminary data.</text>
</comment>
<keyword evidence="2" id="KW-1185">Reference proteome</keyword>
<protein>
    <submittedName>
        <fullName evidence="1">Uncharacterized protein</fullName>
    </submittedName>
</protein>
<reference evidence="1 2" key="1">
    <citation type="journal article" date="2017" name="BMC Genomics">
        <title>Genomic analysis of methanogenic archaea reveals a shift towards energy conservation.</title>
        <authorList>
            <person name="Gilmore S.P."/>
            <person name="Henske J.K."/>
            <person name="Sexton J.A."/>
            <person name="Solomon K.V."/>
            <person name="Seppala S."/>
            <person name="Yoo J.I."/>
            <person name="Huyett L.M."/>
            <person name="Pressman A."/>
            <person name="Cogan J.Z."/>
            <person name="Kivenson V."/>
            <person name="Peng X."/>
            <person name="Tan Y."/>
            <person name="Valentine D.L."/>
            <person name="O'Malley M.A."/>
        </authorList>
    </citation>
    <scope>NUCLEOTIDE SEQUENCE [LARGE SCALE GENOMIC DNA]</scope>
    <source>
        <strain evidence="1 2">MC-15</strain>
    </source>
</reference>
<sequence length="65" mass="7101">MIYGNKETNNLSTYICCFFINNCSSNSGATSVPEGKVKPVDISEGLQMPLMSLAITLTLDKDRIL</sequence>
<evidence type="ECO:0000313" key="2">
    <source>
        <dbReference type="Proteomes" id="UP000218164"/>
    </source>
</evidence>
<accession>A0A2A2HSI0</accession>
<dbReference type="Proteomes" id="UP000218164">
    <property type="component" value="Unassembled WGS sequence"/>
</dbReference>
<gene>
    <name evidence="1" type="ORF">ASJ81_07190</name>
</gene>